<dbReference type="PANTHER" id="PTHR43289:SF6">
    <property type="entry name" value="SERINE_THREONINE-PROTEIN KINASE NEKL-3"/>
    <property type="match status" value="1"/>
</dbReference>
<feature type="compositionally biased region" description="Pro residues" evidence="8">
    <location>
        <begin position="302"/>
        <end position="313"/>
    </location>
</feature>
<dbReference type="InterPro" id="IPR017441">
    <property type="entry name" value="Protein_kinase_ATP_BS"/>
</dbReference>
<dbReference type="PROSITE" id="PS00107">
    <property type="entry name" value="PROTEIN_KINASE_ATP"/>
    <property type="match status" value="1"/>
</dbReference>
<evidence type="ECO:0000256" key="5">
    <source>
        <dbReference type="ARBA" id="ARBA00022777"/>
    </source>
</evidence>
<evidence type="ECO:0000259" key="10">
    <source>
        <dbReference type="PROSITE" id="PS50011"/>
    </source>
</evidence>
<sequence length="572" mass="59185">MEIPIGSTVGGYRIEQKLGEGGMGAVYRARHRSLPKDVALKVLWPSYLRIPQFRERFEQEADVLCRLEHPNVVSVMDKGEDDDMLWIAMQFVDGVDLHTALFERGPFPPEQAVEIVGAVGRALDHAHERGLLHRDVKPANIMLKRGTGEAMLTDFGIAKDAALASPLTQTGVVLGTFAYSAPEQINGGPMDGRADVYSLGAVLFELLTGRKAFPQEGQYQLLAAVSFEPAPDLRTVRPDLSPALAAVVARALAKDPAQRYPTGAALAEAAWTAVQPRPAPATVPGAGQPSPDDVATQERPRPAPTLPAPPPVQPAVQQPGPAPAPRRRRAPLWIAAALVVVVAAIVLGVVLSAGNDGGGGGGNGGNAAATGTTSQETATGGNASGGSTALAVGTCVTEAKAATACDGPHAAEVYSDGECTMAALVGYLGGTPGEDPLTPQLTLDTADVPGGAVCTVGAPQPSQASSQGVLATSAGAVWRRCTDDRGTDVLCTKPHKTEVVYDGTEAADPTAAVDCEGRASTFLGKPFEQVQDKLTLQPDGSRCLLSARGDNVLTDSLHGLKSSALPIQAATD</sequence>
<dbReference type="PROSITE" id="PS50011">
    <property type="entry name" value="PROTEIN_KINASE_DOM"/>
    <property type="match status" value="1"/>
</dbReference>
<feature type="compositionally biased region" description="Gly residues" evidence="8">
    <location>
        <begin position="356"/>
        <end position="365"/>
    </location>
</feature>
<dbReference type="Gene3D" id="1.10.510.10">
    <property type="entry name" value="Transferase(Phosphotransferase) domain 1"/>
    <property type="match status" value="1"/>
</dbReference>
<feature type="binding site" evidence="7">
    <location>
        <position position="41"/>
    </location>
    <ligand>
        <name>ATP</name>
        <dbReference type="ChEBI" id="CHEBI:30616"/>
    </ligand>
</feature>
<accession>A0A853CF81</accession>
<keyword evidence="4 7" id="KW-0547">Nucleotide-binding</keyword>
<dbReference type="GO" id="GO:0004674">
    <property type="term" value="F:protein serine/threonine kinase activity"/>
    <property type="evidence" value="ECO:0007669"/>
    <property type="project" value="UniProtKB-KW"/>
</dbReference>
<evidence type="ECO:0000256" key="3">
    <source>
        <dbReference type="ARBA" id="ARBA00022679"/>
    </source>
</evidence>
<keyword evidence="12" id="KW-1185">Reference proteome</keyword>
<gene>
    <name evidence="11" type="ORF">GGQ55_002089</name>
</gene>
<reference evidence="11 12" key="1">
    <citation type="submission" date="2020-07" db="EMBL/GenBank/DDBJ databases">
        <title>Sequencing the genomes of 1000 actinobacteria strains.</title>
        <authorList>
            <person name="Klenk H.-P."/>
        </authorList>
    </citation>
    <scope>NUCLEOTIDE SEQUENCE [LARGE SCALE GENOMIC DNA]</scope>
    <source>
        <strain evidence="11 12">DSM 104001</strain>
    </source>
</reference>
<dbReference type="Proteomes" id="UP000541969">
    <property type="component" value="Unassembled WGS sequence"/>
</dbReference>
<dbReference type="FunFam" id="1.10.510.10:FF:000021">
    <property type="entry name" value="Serine/threonine protein kinase"/>
    <property type="match status" value="1"/>
</dbReference>
<dbReference type="EC" id="2.7.11.1" evidence="1"/>
<keyword evidence="5" id="KW-0418">Kinase</keyword>
<evidence type="ECO:0000256" key="9">
    <source>
        <dbReference type="SAM" id="Phobius"/>
    </source>
</evidence>
<evidence type="ECO:0000256" key="6">
    <source>
        <dbReference type="ARBA" id="ARBA00022840"/>
    </source>
</evidence>
<evidence type="ECO:0000256" key="2">
    <source>
        <dbReference type="ARBA" id="ARBA00022527"/>
    </source>
</evidence>
<dbReference type="CDD" id="cd14014">
    <property type="entry name" value="STKc_PknB_like"/>
    <property type="match status" value="1"/>
</dbReference>
<keyword evidence="2" id="KW-0723">Serine/threonine-protein kinase</keyword>
<dbReference type="AlphaFoldDB" id="A0A853CF81"/>
<keyword evidence="6 7" id="KW-0067">ATP-binding</keyword>
<feature type="region of interest" description="Disordered" evidence="8">
    <location>
        <begin position="356"/>
        <end position="387"/>
    </location>
</feature>
<keyword evidence="9" id="KW-0472">Membrane</keyword>
<dbReference type="PANTHER" id="PTHR43289">
    <property type="entry name" value="MITOGEN-ACTIVATED PROTEIN KINASE KINASE KINASE 20-RELATED"/>
    <property type="match status" value="1"/>
</dbReference>
<evidence type="ECO:0000256" key="7">
    <source>
        <dbReference type="PROSITE-ProRule" id="PRU10141"/>
    </source>
</evidence>
<keyword evidence="9" id="KW-1133">Transmembrane helix</keyword>
<feature type="compositionally biased region" description="Low complexity" evidence="8">
    <location>
        <begin position="366"/>
        <end position="387"/>
    </location>
</feature>
<feature type="region of interest" description="Disordered" evidence="8">
    <location>
        <begin position="277"/>
        <end position="326"/>
    </location>
</feature>
<dbReference type="RefSeq" id="WP_179716475.1">
    <property type="nucleotide sequence ID" value="NZ_JACBZT010000001.1"/>
</dbReference>
<dbReference type="Gene3D" id="3.30.200.20">
    <property type="entry name" value="Phosphorylase Kinase, domain 1"/>
    <property type="match status" value="1"/>
</dbReference>
<name>A0A853CF81_9ACTN</name>
<evidence type="ECO:0000313" key="12">
    <source>
        <dbReference type="Proteomes" id="UP000541969"/>
    </source>
</evidence>
<evidence type="ECO:0000256" key="1">
    <source>
        <dbReference type="ARBA" id="ARBA00012513"/>
    </source>
</evidence>
<evidence type="ECO:0000256" key="4">
    <source>
        <dbReference type="ARBA" id="ARBA00022741"/>
    </source>
</evidence>
<protein>
    <recommendedName>
        <fullName evidence="1">non-specific serine/threonine protein kinase</fullName>
        <ecNumber evidence="1">2.7.11.1</ecNumber>
    </recommendedName>
</protein>
<dbReference type="GO" id="GO:0005524">
    <property type="term" value="F:ATP binding"/>
    <property type="evidence" value="ECO:0007669"/>
    <property type="project" value="UniProtKB-UniRule"/>
</dbReference>
<feature type="domain" description="Protein kinase" evidence="10">
    <location>
        <begin position="12"/>
        <end position="272"/>
    </location>
</feature>
<evidence type="ECO:0000313" key="11">
    <source>
        <dbReference type="EMBL" id="NYJ05811.1"/>
    </source>
</evidence>
<feature type="transmembrane region" description="Helical" evidence="9">
    <location>
        <begin position="332"/>
        <end position="353"/>
    </location>
</feature>
<dbReference type="EMBL" id="JACBZT010000001">
    <property type="protein sequence ID" value="NYJ05811.1"/>
    <property type="molecule type" value="Genomic_DNA"/>
</dbReference>
<dbReference type="PROSITE" id="PS00108">
    <property type="entry name" value="PROTEIN_KINASE_ST"/>
    <property type="match status" value="1"/>
</dbReference>
<keyword evidence="9" id="KW-0812">Transmembrane</keyword>
<dbReference type="InterPro" id="IPR008271">
    <property type="entry name" value="Ser/Thr_kinase_AS"/>
</dbReference>
<dbReference type="InterPro" id="IPR000719">
    <property type="entry name" value="Prot_kinase_dom"/>
</dbReference>
<dbReference type="InterPro" id="IPR011009">
    <property type="entry name" value="Kinase-like_dom_sf"/>
</dbReference>
<dbReference type="Pfam" id="PF00069">
    <property type="entry name" value="Pkinase"/>
    <property type="match status" value="1"/>
</dbReference>
<proteinExistence type="predicted"/>
<organism evidence="11 12">
    <name type="scientific">Petropleomorpha daqingensis</name>
    <dbReference type="NCBI Taxonomy" id="2026353"/>
    <lineage>
        <taxon>Bacteria</taxon>
        <taxon>Bacillati</taxon>
        <taxon>Actinomycetota</taxon>
        <taxon>Actinomycetes</taxon>
        <taxon>Geodermatophilales</taxon>
        <taxon>Geodermatophilaceae</taxon>
        <taxon>Petropleomorpha</taxon>
    </lineage>
</organism>
<dbReference type="SUPFAM" id="SSF56112">
    <property type="entry name" value="Protein kinase-like (PK-like)"/>
    <property type="match status" value="1"/>
</dbReference>
<comment type="caution">
    <text evidence="11">The sequence shown here is derived from an EMBL/GenBank/DDBJ whole genome shotgun (WGS) entry which is preliminary data.</text>
</comment>
<keyword evidence="3" id="KW-0808">Transferase</keyword>
<evidence type="ECO:0000256" key="8">
    <source>
        <dbReference type="SAM" id="MobiDB-lite"/>
    </source>
</evidence>
<dbReference type="SMART" id="SM00220">
    <property type="entry name" value="S_TKc"/>
    <property type="match status" value="1"/>
</dbReference>